<dbReference type="Pfam" id="PF00085">
    <property type="entry name" value="Thioredoxin"/>
    <property type="match status" value="1"/>
</dbReference>
<evidence type="ECO:0000256" key="5">
    <source>
        <dbReference type="ARBA" id="ARBA00023284"/>
    </source>
</evidence>
<dbReference type="Proteomes" id="UP000250369">
    <property type="component" value="Unassembled WGS sequence"/>
</dbReference>
<proteinExistence type="inferred from homology"/>
<feature type="domain" description="Thioredoxin" evidence="8">
    <location>
        <begin position="1"/>
        <end position="106"/>
    </location>
</feature>
<dbReference type="GO" id="GO:0005829">
    <property type="term" value="C:cytosol"/>
    <property type="evidence" value="ECO:0007669"/>
    <property type="project" value="TreeGrafter"/>
</dbReference>
<evidence type="ECO:0000313" key="10">
    <source>
        <dbReference type="Proteomes" id="UP000250369"/>
    </source>
</evidence>
<evidence type="ECO:0000256" key="7">
    <source>
        <dbReference type="PIRSR" id="PIRSR000077-4"/>
    </source>
</evidence>
<comment type="caution">
    <text evidence="9">The sequence shown here is derived from an EMBL/GenBank/DDBJ whole genome shotgun (WGS) entry which is preliminary data.</text>
</comment>
<evidence type="ECO:0000259" key="8">
    <source>
        <dbReference type="PROSITE" id="PS51352"/>
    </source>
</evidence>
<organism evidence="9 10">
    <name type="scientific">Paenibacillus contaminans</name>
    <dbReference type="NCBI Taxonomy" id="450362"/>
    <lineage>
        <taxon>Bacteria</taxon>
        <taxon>Bacillati</taxon>
        <taxon>Bacillota</taxon>
        <taxon>Bacilli</taxon>
        <taxon>Bacillales</taxon>
        <taxon>Paenibacillaceae</taxon>
        <taxon>Paenibacillus</taxon>
    </lineage>
</organism>
<evidence type="ECO:0000256" key="6">
    <source>
        <dbReference type="PIRNR" id="PIRNR000077"/>
    </source>
</evidence>
<dbReference type="SUPFAM" id="SSF52833">
    <property type="entry name" value="Thioredoxin-like"/>
    <property type="match status" value="1"/>
</dbReference>
<name>A0A329MBP3_9BACL</name>
<dbReference type="PANTHER" id="PTHR45663">
    <property type="entry name" value="GEO12009P1"/>
    <property type="match status" value="1"/>
</dbReference>
<comment type="similarity">
    <text evidence="1 6">Belongs to the thioredoxin family.</text>
</comment>
<sequence>MSLIHVNDDNFASMVQKGGVTMAEFGAPWCPPCKVLLPILEELSAELGDSVPILTVDVDESPVSAGRFGVMAMPTVIVFHDGEPVEKLVGLRSKAAYAAVLAKAAALSPESPAAAR</sequence>
<dbReference type="GO" id="GO:0045454">
    <property type="term" value="P:cell redox homeostasis"/>
    <property type="evidence" value="ECO:0007669"/>
    <property type="project" value="TreeGrafter"/>
</dbReference>
<gene>
    <name evidence="9" type="ORF">DQG23_28985</name>
</gene>
<dbReference type="RefSeq" id="WP_113034539.1">
    <property type="nucleotide sequence ID" value="NZ_QMFB01000022.1"/>
</dbReference>
<dbReference type="CDD" id="cd02947">
    <property type="entry name" value="TRX_family"/>
    <property type="match status" value="1"/>
</dbReference>
<keyword evidence="10" id="KW-1185">Reference proteome</keyword>
<dbReference type="OrthoDB" id="9790390at2"/>
<dbReference type="Gene3D" id="3.40.30.10">
    <property type="entry name" value="Glutaredoxin"/>
    <property type="match status" value="1"/>
</dbReference>
<dbReference type="EMBL" id="QMFB01000022">
    <property type="protein sequence ID" value="RAV16033.1"/>
    <property type="molecule type" value="Genomic_DNA"/>
</dbReference>
<dbReference type="InterPro" id="IPR013766">
    <property type="entry name" value="Thioredoxin_domain"/>
</dbReference>
<dbReference type="AlphaFoldDB" id="A0A329MBP3"/>
<accession>A0A329MBP3</accession>
<dbReference type="InterPro" id="IPR036249">
    <property type="entry name" value="Thioredoxin-like_sf"/>
</dbReference>
<dbReference type="PANTHER" id="PTHR45663:SF11">
    <property type="entry name" value="GEO12009P1"/>
    <property type="match status" value="1"/>
</dbReference>
<keyword evidence="5 7" id="KW-0676">Redox-active center</keyword>
<evidence type="ECO:0000256" key="1">
    <source>
        <dbReference type="ARBA" id="ARBA00008987"/>
    </source>
</evidence>
<evidence type="ECO:0000256" key="3">
    <source>
        <dbReference type="ARBA" id="ARBA00022982"/>
    </source>
</evidence>
<dbReference type="PRINTS" id="PR00421">
    <property type="entry name" value="THIOREDOXIN"/>
</dbReference>
<evidence type="ECO:0000256" key="4">
    <source>
        <dbReference type="ARBA" id="ARBA00023157"/>
    </source>
</evidence>
<feature type="disulfide bond" description="Redox-active" evidence="7">
    <location>
        <begin position="30"/>
        <end position="33"/>
    </location>
</feature>
<evidence type="ECO:0000313" key="9">
    <source>
        <dbReference type="EMBL" id="RAV16033.1"/>
    </source>
</evidence>
<dbReference type="PROSITE" id="PS51352">
    <property type="entry name" value="THIOREDOXIN_2"/>
    <property type="match status" value="1"/>
</dbReference>
<protein>
    <recommendedName>
        <fullName evidence="6">Thioredoxin</fullName>
    </recommendedName>
</protein>
<dbReference type="PIRSF" id="PIRSF000077">
    <property type="entry name" value="Thioredoxin"/>
    <property type="match status" value="1"/>
</dbReference>
<keyword evidence="4 7" id="KW-1015">Disulfide bond</keyword>
<keyword evidence="3" id="KW-0249">Electron transport</keyword>
<reference evidence="9 10" key="1">
    <citation type="journal article" date="2009" name="Int. J. Syst. Evol. Microbiol.">
        <title>Paenibacillus contaminans sp. nov., isolated from a contaminated laboratory plate.</title>
        <authorList>
            <person name="Chou J.H."/>
            <person name="Lee J.H."/>
            <person name="Lin M.C."/>
            <person name="Chang P.S."/>
            <person name="Arun A.B."/>
            <person name="Young C.C."/>
            <person name="Chen W.M."/>
        </authorList>
    </citation>
    <scope>NUCLEOTIDE SEQUENCE [LARGE SCALE GENOMIC DNA]</scope>
    <source>
        <strain evidence="9 10">CKOBP-6</strain>
    </source>
</reference>
<dbReference type="GO" id="GO:0015035">
    <property type="term" value="F:protein-disulfide reductase activity"/>
    <property type="evidence" value="ECO:0007669"/>
    <property type="project" value="InterPro"/>
</dbReference>
<dbReference type="InterPro" id="IPR005746">
    <property type="entry name" value="Thioredoxin"/>
</dbReference>
<keyword evidence="2" id="KW-0813">Transport</keyword>
<evidence type="ECO:0000256" key="2">
    <source>
        <dbReference type="ARBA" id="ARBA00022448"/>
    </source>
</evidence>